<evidence type="ECO:0000313" key="3">
    <source>
        <dbReference type="EMBL" id="NRN64597.1"/>
    </source>
</evidence>
<feature type="region of interest" description="Disordered" evidence="1">
    <location>
        <begin position="24"/>
        <end position="78"/>
    </location>
</feature>
<feature type="transmembrane region" description="Helical" evidence="2">
    <location>
        <begin position="82"/>
        <end position="105"/>
    </location>
</feature>
<accession>A0ABX2F063</accession>
<comment type="caution">
    <text evidence="3">The sequence shown here is derived from an EMBL/GenBank/DDBJ whole genome shotgun (WGS) entry which is preliminary data.</text>
</comment>
<keyword evidence="2" id="KW-1133">Transmembrane helix</keyword>
<protein>
    <submittedName>
        <fullName evidence="3">Uncharacterized protein</fullName>
    </submittedName>
</protein>
<evidence type="ECO:0000256" key="1">
    <source>
        <dbReference type="SAM" id="MobiDB-lite"/>
    </source>
</evidence>
<keyword evidence="4" id="KW-1185">Reference proteome</keyword>
<reference evidence="3 4" key="1">
    <citation type="submission" date="2020-01" db="EMBL/GenBank/DDBJ databases">
        <title>Kibdelosporangium persica a novel Actinomycetes from a hot desert in Iran.</title>
        <authorList>
            <person name="Safaei N."/>
            <person name="Zaburannyi N."/>
            <person name="Mueller R."/>
            <person name="Wink J."/>
        </authorList>
    </citation>
    <scope>NUCLEOTIDE SEQUENCE [LARGE SCALE GENOMIC DNA]</scope>
    <source>
        <strain evidence="3 4">4NS15</strain>
    </source>
</reference>
<evidence type="ECO:0000256" key="2">
    <source>
        <dbReference type="SAM" id="Phobius"/>
    </source>
</evidence>
<feature type="compositionally biased region" description="Polar residues" evidence="1">
    <location>
        <begin position="152"/>
        <end position="165"/>
    </location>
</feature>
<feature type="region of interest" description="Disordered" evidence="1">
    <location>
        <begin position="147"/>
        <end position="187"/>
    </location>
</feature>
<dbReference type="EMBL" id="JAAATY010000004">
    <property type="protein sequence ID" value="NRN64597.1"/>
    <property type="molecule type" value="Genomic_DNA"/>
</dbReference>
<organism evidence="3 4">
    <name type="scientific">Kibdelosporangium persicum</name>
    <dbReference type="NCBI Taxonomy" id="2698649"/>
    <lineage>
        <taxon>Bacteria</taxon>
        <taxon>Bacillati</taxon>
        <taxon>Actinomycetota</taxon>
        <taxon>Actinomycetes</taxon>
        <taxon>Pseudonocardiales</taxon>
        <taxon>Pseudonocardiaceae</taxon>
        <taxon>Kibdelosporangium</taxon>
    </lineage>
</organism>
<keyword evidence="2" id="KW-0812">Transmembrane</keyword>
<sequence>MERPTSGRRHIRAGSITVAELIKNRPTPVHLESRDEAATEEMPAGIATEPMPPVTSAEPRPLAQPSPAPRTHRRQAARTGHLAKLAGLGVATAVLCASIAAASIINTRRQAETGAVGRPVAEMTNEQALLPHMFTLTAVNAPRITTEMPAPNTGSASATMENTGSGRRANDSKKLTAPVTPPAQVTNTAPTDAELVREYYKLLASQPQQAVGLLDGLLRQTDLSHFLDSWTQTRDIRVIDVQPRGDGALLAVVEMVLPDGGTARVQQLLRVTESQPKRITGAEIVSAQRS</sequence>
<evidence type="ECO:0000313" key="4">
    <source>
        <dbReference type="Proteomes" id="UP000763557"/>
    </source>
</evidence>
<gene>
    <name evidence="3" type="ORF">GC106_18030</name>
</gene>
<dbReference type="RefSeq" id="WP_173126994.1">
    <property type="nucleotide sequence ID" value="NZ_CBCSGW010000051.1"/>
</dbReference>
<proteinExistence type="predicted"/>
<dbReference type="Proteomes" id="UP000763557">
    <property type="component" value="Unassembled WGS sequence"/>
</dbReference>
<name>A0ABX2F063_9PSEU</name>
<keyword evidence="2" id="KW-0472">Membrane</keyword>